<organism evidence="1 2">
    <name type="scientific">Mesorhizobium retamae</name>
    <dbReference type="NCBI Taxonomy" id="2912854"/>
    <lineage>
        <taxon>Bacteria</taxon>
        <taxon>Pseudomonadati</taxon>
        <taxon>Pseudomonadota</taxon>
        <taxon>Alphaproteobacteria</taxon>
        <taxon>Hyphomicrobiales</taxon>
        <taxon>Phyllobacteriaceae</taxon>
        <taxon>Mesorhizobium</taxon>
    </lineage>
</organism>
<name>A0ABS9QF23_9HYPH</name>
<evidence type="ECO:0000313" key="2">
    <source>
        <dbReference type="Proteomes" id="UP001201701"/>
    </source>
</evidence>
<sequence>MIGITLSPEEIEGAPPEVRRWLERKITVLLGQTTHVLPHSPQLANCTLQEAEAIYVSLRDVVPVVNVFFELGRGAASVVQDDMEAFTLADLLHHTRLPDLQQLIACLRLIDRAFHETHGENDALFAVDQEGYCIMLAETRRTIRLLWNHLIAAHAIVPQEEATAADAGFALPFTMSGTVPSSSIHLSNVFSSSGAPEQSATNNGARKQ</sequence>
<comment type="caution">
    <text evidence="1">The sequence shown here is derived from an EMBL/GenBank/DDBJ whole genome shotgun (WGS) entry which is preliminary data.</text>
</comment>
<dbReference type="RefSeq" id="WP_239365827.1">
    <property type="nucleotide sequence ID" value="NZ_JAKREW010000011.1"/>
</dbReference>
<proteinExistence type="predicted"/>
<accession>A0ABS9QF23</accession>
<reference evidence="1 2" key="1">
    <citation type="submission" date="2022-02" db="EMBL/GenBank/DDBJ databases">
        <title>Draft genome sequence of Mezorhizobium retamae strain IRAMC:0171 isolated from Retama raetam nodules.</title>
        <authorList>
            <person name="Bengaied R."/>
            <person name="Sbissi I."/>
            <person name="Huber K."/>
            <person name="Ghodbane F."/>
            <person name="Nouioui I."/>
            <person name="Tarhouni M."/>
            <person name="Gtari M."/>
        </authorList>
    </citation>
    <scope>NUCLEOTIDE SEQUENCE [LARGE SCALE GENOMIC DNA]</scope>
    <source>
        <strain evidence="1 2">IRAMC:0171</strain>
    </source>
</reference>
<gene>
    <name evidence="1" type="ORF">L4923_13505</name>
</gene>
<evidence type="ECO:0000313" key="1">
    <source>
        <dbReference type="EMBL" id="MCG7506034.1"/>
    </source>
</evidence>
<protein>
    <submittedName>
        <fullName evidence="1">Uncharacterized protein</fullName>
    </submittedName>
</protein>
<keyword evidence="2" id="KW-1185">Reference proteome</keyword>
<dbReference type="Proteomes" id="UP001201701">
    <property type="component" value="Unassembled WGS sequence"/>
</dbReference>
<dbReference type="EMBL" id="JAKREW010000011">
    <property type="protein sequence ID" value="MCG7506034.1"/>
    <property type="molecule type" value="Genomic_DNA"/>
</dbReference>